<sequence length="661" mass="73730">MFHANTQLEVAGSPISFDVLPASASAATSTVSAGNTASIVSAADTLLPLQALIRDEFENGVLDAPNVVVQVQGLDSLDPSAFDEYTLDGPSYIHTLTIPAGVETTLTISFRLDDVQIGETAKIAVAPPPANKADSTSVYIAVGCSAVVLIAGILFFLRFRRSTHRHVKKMMSLHMEVDAKRQNEAEELRMKAAVIEKEKEEEMARANNLRKKNENLQETLRKKKHSEKEMEAMKKAMDGQKEERKDELRTVLIPSSAIEIKELLGQGGMGKVHLANYKGQLVAVKQLITINDDSVTRFRRECFLTKELSHPNVVKFVGAIWDDMMLGCVLEFVSGGSLEGRLKKDWNADFEDKITWKGELLKWATEAALGCQYLHHKRYFDELADEWKDGIVHRDLKPDNMLVTTAGLLKLTDFGEARTAEIDMTMTAVGTPIYVCPEIIRNDRYDAKADSYSFGICIVAMMRIENTIINFFFNALVKKMKRNSRQGVGLVALNRNVEKGWRPTLPEEFYPSLIGLIWRCWDDDPTTRPDMDEIVNLLMGPVADEVRSNQEPLFGSGKVIGACKQRDMALAGDEAQMISRDAHEEALGEKDREKDLAVAKKDKMLQELRDKMRTELQAKEKEIAGLKAGGIARTETRKLEKTASVKKVDADMANMLAMMGR</sequence>
<evidence type="ECO:0000256" key="4">
    <source>
        <dbReference type="SAM" id="Coils"/>
    </source>
</evidence>
<dbReference type="PROSITE" id="PS50011">
    <property type="entry name" value="PROTEIN_KINASE_DOM"/>
    <property type="match status" value="1"/>
</dbReference>
<evidence type="ECO:0000256" key="3">
    <source>
        <dbReference type="PROSITE-ProRule" id="PRU10141"/>
    </source>
</evidence>
<feature type="coiled-coil region" evidence="4">
    <location>
        <begin position="602"/>
        <end position="629"/>
    </location>
</feature>
<dbReference type="InterPro" id="IPR051681">
    <property type="entry name" value="Ser/Thr_Kinases-Pseudokinases"/>
</dbReference>
<keyword evidence="4" id="KW-0175">Coiled coil</keyword>
<feature type="region of interest" description="Disordered" evidence="5">
    <location>
        <begin position="203"/>
        <end position="228"/>
    </location>
</feature>
<keyword evidence="6" id="KW-1133">Transmembrane helix</keyword>
<organism evidence="8 9">
    <name type="scientific">Tetraparma gracilis</name>
    <dbReference type="NCBI Taxonomy" id="2962635"/>
    <lineage>
        <taxon>Eukaryota</taxon>
        <taxon>Sar</taxon>
        <taxon>Stramenopiles</taxon>
        <taxon>Ochrophyta</taxon>
        <taxon>Bolidophyceae</taxon>
        <taxon>Parmales</taxon>
        <taxon>Triparmaceae</taxon>
        <taxon>Tetraparma</taxon>
    </lineage>
</organism>
<feature type="transmembrane region" description="Helical" evidence="6">
    <location>
        <begin position="138"/>
        <end position="159"/>
    </location>
</feature>
<proteinExistence type="predicted"/>
<evidence type="ECO:0000313" key="9">
    <source>
        <dbReference type="Proteomes" id="UP001165060"/>
    </source>
</evidence>
<dbReference type="InterPro" id="IPR008271">
    <property type="entry name" value="Ser/Thr_kinase_AS"/>
</dbReference>
<reference evidence="8 9" key="1">
    <citation type="journal article" date="2023" name="Commun. Biol.">
        <title>Genome analysis of Parmales, the sister group of diatoms, reveals the evolutionary specialization of diatoms from phago-mixotrophs to photoautotrophs.</title>
        <authorList>
            <person name="Ban H."/>
            <person name="Sato S."/>
            <person name="Yoshikawa S."/>
            <person name="Yamada K."/>
            <person name="Nakamura Y."/>
            <person name="Ichinomiya M."/>
            <person name="Sato N."/>
            <person name="Blanc-Mathieu R."/>
            <person name="Endo H."/>
            <person name="Kuwata A."/>
            <person name="Ogata H."/>
        </authorList>
    </citation>
    <scope>NUCLEOTIDE SEQUENCE [LARGE SCALE GENOMIC DNA]</scope>
</reference>
<dbReference type="Gene3D" id="1.10.510.10">
    <property type="entry name" value="Transferase(Phosphotransferase) domain 1"/>
    <property type="match status" value="1"/>
</dbReference>
<dbReference type="EMBL" id="BRYB01002115">
    <property type="protein sequence ID" value="GMI39929.1"/>
    <property type="molecule type" value="Genomic_DNA"/>
</dbReference>
<dbReference type="InterPro" id="IPR011009">
    <property type="entry name" value="Kinase-like_dom_sf"/>
</dbReference>
<dbReference type="PANTHER" id="PTHR44329">
    <property type="entry name" value="SERINE/THREONINE-PROTEIN KINASE TNNI3K-RELATED"/>
    <property type="match status" value="1"/>
</dbReference>
<comment type="caution">
    <text evidence="8">The sequence shown here is derived from an EMBL/GenBank/DDBJ whole genome shotgun (WGS) entry which is preliminary data.</text>
</comment>
<dbReference type="PROSITE" id="PS00108">
    <property type="entry name" value="PROTEIN_KINASE_ST"/>
    <property type="match status" value="1"/>
</dbReference>
<dbReference type="InterPro" id="IPR017441">
    <property type="entry name" value="Protein_kinase_ATP_BS"/>
</dbReference>
<protein>
    <recommendedName>
        <fullName evidence="7">Protein kinase domain-containing protein</fullName>
    </recommendedName>
</protein>
<keyword evidence="2 3" id="KW-0067">ATP-binding</keyword>
<name>A0ABQ6N4N3_9STRA</name>
<accession>A0ABQ6N4N3</accession>
<feature type="domain" description="Protein kinase" evidence="7">
    <location>
        <begin position="258"/>
        <end position="554"/>
    </location>
</feature>
<keyword evidence="6" id="KW-0472">Membrane</keyword>
<keyword evidence="6" id="KW-0812">Transmembrane</keyword>
<dbReference type="SMART" id="SM00220">
    <property type="entry name" value="S_TKc"/>
    <property type="match status" value="1"/>
</dbReference>
<dbReference type="Pfam" id="PF00069">
    <property type="entry name" value="Pkinase"/>
    <property type="match status" value="1"/>
</dbReference>
<dbReference type="Proteomes" id="UP001165060">
    <property type="component" value="Unassembled WGS sequence"/>
</dbReference>
<evidence type="ECO:0000256" key="2">
    <source>
        <dbReference type="ARBA" id="ARBA00022840"/>
    </source>
</evidence>
<evidence type="ECO:0000313" key="8">
    <source>
        <dbReference type="EMBL" id="GMI39929.1"/>
    </source>
</evidence>
<dbReference type="SUPFAM" id="SSF56112">
    <property type="entry name" value="Protein kinase-like (PK-like)"/>
    <property type="match status" value="1"/>
</dbReference>
<evidence type="ECO:0000256" key="1">
    <source>
        <dbReference type="ARBA" id="ARBA00022741"/>
    </source>
</evidence>
<keyword evidence="9" id="KW-1185">Reference proteome</keyword>
<keyword evidence="1 3" id="KW-0547">Nucleotide-binding</keyword>
<dbReference type="Gene3D" id="3.30.200.20">
    <property type="entry name" value="Phosphorylase Kinase, domain 1"/>
    <property type="match status" value="1"/>
</dbReference>
<evidence type="ECO:0000259" key="7">
    <source>
        <dbReference type="PROSITE" id="PS50011"/>
    </source>
</evidence>
<dbReference type="InterPro" id="IPR000719">
    <property type="entry name" value="Prot_kinase_dom"/>
</dbReference>
<evidence type="ECO:0000256" key="5">
    <source>
        <dbReference type="SAM" id="MobiDB-lite"/>
    </source>
</evidence>
<evidence type="ECO:0000256" key="6">
    <source>
        <dbReference type="SAM" id="Phobius"/>
    </source>
</evidence>
<gene>
    <name evidence="8" type="ORF">TeGR_g12164</name>
</gene>
<dbReference type="PROSITE" id="PS00107">
    <property type="entry name" value="PROTEIN_KINASE_ATP"/>
    <property type="match status" value="1"/>
</dbReference>
<feature type="binding site" evidence="3">
    <location>
        <position position="285"/>
    </location>
    <ligand>
        <name>ATP</name>
        <dbReference type="ChEBI" id="CHEBI:30616"/>
    </ligand>
</feature>